<reference evidence="4" key="1">
    <citation type="submission" date="2014-12" db="EMBL/GenBank/DDBJ databases">
        <title>Insight into the proteome of Arion vulgaris.</title>
        <authorList>
            <person name="Aradska J."/>
            <person name="Bulat T."/>
            <person name="Smidak R."/>
            <person name="Sarate P."/>
            <person name="Gangsoo J."/>
            <person name="Sialana F."/>
            <person name="Bilban M."/>
            <person name="Lubec G."/>
        </authorList>
    </citation>
    <scope>NUCLEOTIDE SEQUENCE</scope>
    <source>
        <tissue evidence="4">Skin</tissue>
    </source>
</reference>
<dbReference type="EMBL" id="HACG01041085">
    <property type="protein sequence ID" value="CEK87950.1"/>
    <property type="molecule type" value="Transcribed_RNA"/>
</dbReference>
<dbReference type="Pfam" id="PF16493">
    <property type="entry name" value="Meis_PKNOX_N"/>
    <property type="match status" value="1"/>
</dbReference>
<evidence type="ECO:0000256" key="1">
    <source>
        <dbReference type="ARBA" id="ARBA00023242"/>
    </source>
</evidence>
<feature type="domain" description="MEIS N-terminal" evidence="3">
    <location>
        <begin position="1"/>
        <end position="32"/>
    </location>
</feature>
<evidence type="ECO:0000259" key="3">
    <source>
        <dbReference type="Pfam" id="PF16493"/>
    </source>
</evidence>
<sequence length="326" mass="37000">RIHLLEVEKVNDLCKDFCTRYISCLKGKLTSEQLLHVEGCDSPEPQDLSQCRLDTPQNMVSLNSAVQVSQPSLVASTVVGGGMLLQQQQQQQQQQQPQQQIHSIPNMGQPMPQGGGQMQQQIRNQMTQMMPQQYRQQQLQPQQQTSQINQFAQPQQLFVQRPRMNFQQTFQNDTGHNMHQFQQQHMMQHHQAQLKQQMSGGQPMSPQYMMTQQTTPSPQHMLQQVRSPPTSAVGLPQTVRSPQPIPSPRQHLIPSPHHMVNSQSPLHGLSVGQDNSQMNNDHLMLSSLQTHNSLSQMNSDVNMGQQDNEVAPLTPQDQLAHYVNQI</sequence>
<feature type="compositionally biased region" description="Low complexity" evidence="2">
    <location>
        <begin position="107"/>
        <end position="121"/>
    </location>
</feature>
<proteinExistence type="predicted"/>
<feature type="region of interest" description="Disordered" evidence="2">
    <location>
        <begin position="88"/>
        <end position="121"/>
    </location>
</feature>
<feature type="compositionally biased region" description="Low complexity" evidence="2">
    <location>
        <begin position="88"/>
        <end position="100"/>
    </location>
</feature>
<feature type="non-terminal residue" evidence="4">
    <location>
        <position position="1"/>
    </location>
</feature>
<evidence type="ECO:0000313" key="4">
    <source>
        <dbReference type="EMBL" id="CEK87950.1"/>
    </source>
</evidence>
<protein>
    <recommendedName>
        <fullName evidence="3">MEIS N-terminal domain-containing protein</fullName>
    </recommendedName>
</protein>
<name>A0A0B7B7A9_9EUPU</name>
<evidence type="ECO:0000256" key="2">
    <source>
        <dbReference type="SAM" id="MobiDB-lite"/>
    </source>
</evidence>
<gene>
    <name evidence="4" type="primary">ORF162307</name>
</gene>
<accession>A0A0B7B7A9</accession>
<organism evidence="4">
    <name type="scientific">Arion vulgaris</name>
    <dbReference type="NCBI Taxonomy" id="1028688"/>
    <lineage>
        <taxon>Eukaryota</taxon>
        <taxon>Metazoa</taxon>
        <taxon>Spiralia</taxon>
        <taxon>Lophotrochozoa</taxon>
        <taxon>Mollusca</taxon>
        <taxon>Gastropoda</taxon>
        <taxon>Heterobranchia</taxon>
        <taxon>Euthyneura</taxon>
        <taxon>Panpulmonata</taxon>
        <taxon>Eupulmonata</taxon>
        <taxon>Stylommatophora</taxon>
        <taxon>Helicina</taxon>
        <taxon>Arionoidea</taxon>
        <taxon>Arionidae</taxon>
        <taxon>Arion</taxon>
    </lineage>
</organism>
<keyword evidence="1" id="KW-0539">Nucleus</keyword>
<dbReference type="InterPro" id="IPR032453">
    <property type="entry name" value="PKNOX/Meis_N"/>
</dbReference>
<dbReference type="AlphaFoldDB" id="A0A0B7B7A9"/>